<dbReference type="Gene3D" id="2.50.20.20">
    <property type="match status" value="1"/>
</dbReference>
<evidence type="ECO:0000313" key="4">
    <source>
        <dbReference type="Proteomes" id="UP000612808"/>
    </source>
</evidence>
<keyword evidence="2" id="KW-0732">Signal</keyword>
<accession>A0A8J3NF27</accession>
<dbReference type="AlphaFoldDB" id="A0A8J3NF27"/>
<keyword evidence="4" id="KW-1185">Reference proteome</keyword>
<evidence type="ECO:0008006" key="5">
    <source>
        <dbReference type="Google" id="ProtNLM"/>
    </source>
</evidence>
<feature type="chain" id="PRO_5038635744" description="Lipoprotein LprG" evidence="2">
    <location>
        <begin position="24"/>
        <end position="274"/>
    </location>
</feature>
<evidence type="ECO:0000256" key="2">
    <source>
        <dbReference type="SAM" id="SignalP"/>
    </source>
</evidence>
<proteinExistence type="predicted"/>
<dbReference type="Proteomes" id="UP000612808">
    <property type="component" value="Unassembled WGS sequence"/>
</dbReference>
<dbReference type="EMBL" id="BOMB01000023">
    <property type="protein sequence ID" value="GID13289.1"/>
    <property type="molecule type" value="Genomic_DNA"/>
</dbReference>
<dbReference type="PROSITE" id="PS51257">
    <property type="entry name" value="PROKAR_LIPOPROTEIN"/>
    <property type="match status" value="1"/>
</dbReference>
<feature type="signal peptide" evidence="2">
    <location>
        <begin position="1"/>
        <end position="23"/>
    </location>
</feature>
<evidence type="ECO:0000313" key="3">
    <source>
        <dbReference type="EMBL" id="GID13289.1"/>
    </source>
</evidence>
<dbReference type="RefSeq" id="WP_203660139.1">
    <property type="nucleotide sequence ID" value="NZ_BAAAZM010000007.1"/>
</dbReference>
<protein>
    <recommendedName>
        <fullName evidence="5">Lipoprotein LprG</fullName>
    </recommendedName>
</protein>
<comment type="caution">
    <text evidence="3">The sequence shown here is derived from an EMBL/GenBank/DDBJ whole genome shotgun (WGS) entry which is preliminary data.</text>
</comment>
<sequence>MRRMIAAAAVCAAGLALTGCKGSAPSSAPTPGPAATSAQPGPTTGRAQTRQATATLAAAVRKLGTTSFQFDGGSGIARVTGAYDPVHRTGTFDGSFGIGAGQALVIGTTLYVKGVAEDPDVWLRIDTTRLAPGNVLSEATDPTVPTGYLALVESARRTGPGQYAGSVDVAKLTRAARSDRGAQELLTLLGNDPDKATFEATVDGAGRLTELSVTVTPKGSTATTTVTTRYHDFGTPVRVSAPPAGTVRDAPQQLYTVLAPTPGSSGSPSPSASR</sequence>
<name>A0A8J3NF27_9ACTN</name>
<evidence type="ECO:0000256" key="1">
    <source>
        <dbReference type="SAM" id="MobiDB-lite"/>
    </source>
</evidence>
<gene>
    <name evidence="3" type="ORF">Aru02nite_41780</name>
</gene>
<reference evidence="3" key="1">
    <citation type="submission" date="2021-01" db="EMBL/GenBank/DDBJ databases">
        <title>Whole genome shotgun sequence of Actinocatenispora rupis NBRC 107355.</title>
        <authorList>
            <person name="Komaki H."/>
            <person name="Tamura T."/>
        </authorList>
    </citation>
    <scope>NUCLEOTIDE SEQUENCE</scope>
    <source>
        <strain evidence="3">NBRC 107355</strain>
    </source>
</reference>
<feature type="region of interest" description="Disordered" evidence="1">
    <location>
        <begin position="22"/>
        <end position="50"/>
    </location>
</feature>
<organism evidence="3 4">
    <name type="scientific">Actinocatenispora rupis</name>
    <dbReference type="NCBI Taxonomy" id="519421"/>
    <lineage>
        <taxon>Bacteria</taxon>
        <taxon>Bacillati</taxon>
        <taxon>Actinomycetota</taxon>
        <taxon>Actinomycetes</taxon>
        <taxon>Micromonosporales</taxon>
        <taxon>Micromonosporaceae</taxon>
        <taxon>Actinocatenispora</taxon>
    </lineage>
</organism>